<feature type="transmembrane region" description="Helical" evidence="1">
    <location>
        <begin position="724"/>
        <end position="747"/>
    </location>
</feature>
<dbReference type="STRING" id="407821.A0A087TRP8"/>
<evidence type="ECO:0000313" key="2">
    <source>
        <dbReference type="EMBL" id="KFM67787.1"/>
    </source>
</evidence>
<proteinExistence type="predicted"/>
<feature type="transmembrane region" description="Helical" evidence="1">
    <location>
        <begin position="634"/>
        <end position="655"/>
    </location>
</feature>
<organism evidence="2 3">
    <name type="scientific">Stegodyphus mimosarum</name>
    <name type="common">African social velvet spider</name>
    <dbReference type="NCBI Taxonomy" id="407821"/>
    <lineage>
        <taxon>Eukaryota</taxon>
        <taxon>Metazoa</taxon>
        <taxon>Ecdysozoa</taxon>
        <taxon>Arthropoda</taxon>
        <taxon>Chelicerata</taxon>
        <taxon>Arachnida</taxon>
        <taxon>Araneae</taxon>
        <taxon>Araneomorphae</taxon>
        <taxon>Entelegynae</taxon>
        <taxon>Eresoidea</taxon>
        <taxon>Eresidae</taxon>
        <taxon>Stegodyphus</taxon>
    </lineage>
</organism>
<keyword evidence="3" id="KW-1185">Reference proteome</keyword>
<protein>
    <submittedName>
        <fullName evidence="2">Uncharacterized protein</fullName>
    </submittedName>
</protein>
<gene>
    <name evidence="2" type="ORF">X975_26212</name>
</gene>
<keyword evidence="1" id="KW-1133">Transmembrane helix</keyword>
<dbReference type="Pfam" id="PF25228">
    <property type="entry name" value="Lips"/>
    <property type="match status" value="1"/>
</dbReference>
<accession>A0A087TRP8</accession>
<dbReference type="PANTHER" id="PTHR37686:SF1">
    <property type="entry name" value="LD36006P"/>
    <property type="match status" value="1"/>
</dbReference>
<feature type="transmembrane region" description="Helical" evidence="1">
    <location>
        <begin position="701"/>
        <end position="718"/>
    </location>
</feature>
<feature type="transmembrane region" description="Helical" evidence="1">
    <location>
        <begin position="661"/>
        <end position="689"/>
    </location>
</feature>
<sequence>MEIEIIEPQRAPLEFPVDLNGAPLEVLEVVQAIKKVAERVLYHWEVFPIVLPPPLTVITTENDGNKKCKPLVVRDLFVAPTFEELNIVSLDAKGDPQPLSEKQLLSIRESGDFEVESMNFAGQVHKWHLSQLLQKGIQNIHDTLLRDLALSIHLIVVTAQNRLLSDFFSVSQSVRAFIHGLAILLDAFIGIPSLSAKNLDVRIQEERSKYLVAELTVRPSFEDDIDNLCQFVKHQIRKQTMEKYCFENEKPPPVPYLFQTPKGHDIDLRLFNKEIIRKALPVIASILEKESRGWFLPFREKVITELKTKKLSEEELERQANILVLDEYTKRVFAAILAHPQIQELGPGIGTLLIEQAQSVILMHRAVENMHRRLKQTLSQLKHSLEELNPVLSWIQPWVEEKLKIAEEEFILDHRWDAHEEALALCRQSHLEQTSYFLQRDLTFMREREPVLKQELSRVRNPNRSFHWRTQIWFPHHWNVRKVFQGESEIVPTVISRTSSSLAQPRSDPNQPVYLVEKQRLHTTTTRSTFWRWINYCYRTYSWLWNAMFIFGVVIPWCSPVSLRALFCIRPFIPDLEVNQIDGTLYPRKSSITHTLCSRLILLWRHISKSRTEFESRPDTGFIGKGFSRHLNRIWNYLVKGALGTLLIALFFPIICLSISFLSICIAVFAPLWVPCTTLLFHLSMIFVYDFDSPGLPRNKVCIIMEALLWHICLQGILQPSLAVVVAFFICPVASLIVFLASALRCICRIIWDVAMYHILIKRRGRVPSSDSWLVKRVSGPGLSNDHYFQIRPEQALAAFEAKLETEELNAFKEEVERIILLPQQMFREFVAQCFHPFSATLCKEGVYKEVEKEAQDLLAALRDQVDRRKKELQTGLSVSVRSKVKLSSSDL</sequence>
<feature type="non-terminal residue" evidence="2">
    <location>
        <position position="892"/>
    </location>
</feature>
<dbReference type="OrthoDB" id="6415688at2759"/>
<dbReference type="InterPro" id="IPR057435">
    <property type="entry name" value="Lips"/>
</dbReference>
<reference evidence="2 3" key="1">
    <citation type="submission" date="2013-11" db="EMBL/GenBank/DDBJ databases">
        <title>Genome sequencing of Stegodyphus mimosarum.</title>
        <authorList>
            <person name="Bechsgaard J."/>
        </authorList>
    </citation>
    <scope>NUCLEOTIDE SEQUENCE [LARGE SCALE GENOMIC DNA]</scope>
</reference>
<name>A0A087TRP8_STEMI</name>
<dbReference type="AlphaFoldDB" id="A0A087TRP8"/>
<evidence type="ECO:0000256" key="1">
    <source>
        <dbReference type="SAM" id="Phobius"/>
    </source>
</evidence>
<keyword evidence="1" id="KW-0472">Membrane</keyword>
<dbReference type="PANTHER" id="PTHR37686">
    <property type="entry name" value="LD36006P"/>
    <property type="match status" value="1"/>
</dbReference>
<dbReference type="Proteomes" id="UP000054359">
    <property type="component" value="Unassembled WGS sequence"/>
</dbReference>
<keyword evidence="1" id="KW-0812">Transmembrane</keyword>
<dbReference type="EMBL" id="KK116438">
    <property type="protein sequence ID" value="KFM67787.1"/>
    <property type="molecule type" value="Genomic_DNA"/>
</dbReference>
<evidence type="ECO:0000313" key="3">
    <source>
        <dbReference type="Proteomes" id="UP000054359"/>
    </source>
</evidence>
<feature type="transmembrane region" description="Helical" evidence="1">
    <location>
        <begin position="543"/>
        <end position="563"/>
    </location>
</feature>
<dbReference type="OMA" id="AVIRYWI"/>